<dbReference type="PANTHER" id="PTHR36061">
    <property type="match status" value="1"/>
</dbReference>
<proteinExistence type="predicted"/>
<dbReference type="Pfam" id="PF12527">
    <property type="entry name" value="DUF3727"/>
    <property type="match status" value="1"/>
</dbReference>
<dbReference type="Proteomes" id="UP001328733">
    <property type="component" value="Unassembled WGS sequence"/>
</dbReference>
<gene>
    <name evidence="1" type="ORF">V0288_07790</name>
</gene>
<reference evidence="1 2" key="1">
    <citation type="submission" date="2024-01" db="EMBL/GenBank/DDBJ databases">
        <title>Genomic insights into the taxonomy and metabolism of the cyanobacterium Pannus brasiliensis CCIBt3594.</title>
        <authorList>
            <person name="Machado M."/>
            <person name="Botero N.B."/>
            <person name="Andreote A.P.D."/>
            <person name="Feitosa A.M.T."/>
            <person name="Popin R."/>
            <person name="Sivonen K."/>
            <person name="Fiore M.F."/>
        </authorList>
    </citation>
    <scope>NUCLEOTIDE SEQUENCE [LARGE SCALE GENOMIC DNA]</scope>
    <source>
        <strain evidence="1 2">CCIBt3594</strain>
    </source>
</reference>
<organism evidence="1 2">
    <name type="scientific">Pannus brasiliensis CCIBt3594</name>
    <dbReference type="NCBI Taxonomy" id="1427578"/>
    <lineage>
        <taxon>Bacteria</taxon>
        <taxon>Bacillati</taxon>
        <taxon>Cyanobacteriota</taxon>
        <taxon>Cyanophyceae</taxon>
        <taxon>Oscillatoriophycideae</taxon>
        <taxon>Chroococcales</taxon>
        <taxon>Microcystaceae</taxon>
        <taxon>Pannus</taxon>
    </lineage>
</organism>
<evidence type="ECO:0000313" key="1">
    <source>
        <dbReference type="EMBL" id="MEG3437017.1"/>
    </source>
</evidence>
<dbReference type="Pfam" id="PF06949">
    <property type="entry name" value="DUF1292"/>
    <property type="match status" value="1"/>
</dbReference>
<dbReference type="InterPro" id="IPR009711">
    <property type="entry name" value="UPF0473"/>
</dbReference>
<dbReference type="EMBL" id="JBAFSM010000012">
    <property type="protein sequence ID" value="MEG3437017.1"/>
    <property type="molecule type" value="Genomic_DNA"/>
</dbReference>
<dbReference type="PANTHER" id="PTHR36061:SF3">
    <property type="entry name" value="OS04G0692200 PROTEIN"/>
    <property type="match status" value="1"/>
</dbReference>
<keyword evidence="2" id="KW-1185">Reference proteome</keyword>
<sequence length="204" mass="23336">MAPSQFDFEEEFEETPIVTLWDEQGRSLDCYLDKEYTPPGRNALTYILLAPVDTPVMILAWEEEAEDEESDAFLIEDSEEIEKIFADAKAVLAELDLQLKFTAHTLTVSGELPPLEDDNVLSLEIDSEGQTTEEPEELQFLASFFFEDQKYSIYTPLAPLLFLATSDEDRKKIELLSPDDEELQPILEELLFDELEDQLDDGLE</sequence>
<dbReference type="AlphaFoldDB" id="A0AAW9QSS2"/>
<comment type="caution">
    <text evidence="1">The sequence shown here is derived from an EMBL/GenBank/DDBJ whole genome shotgun (WGS) entry which is preliminary data.</text>
</comment>
<protein>
    <submittedName>
        <fullName evidence="1">DUF3727 domain-containing protein</fullName>
    </submittedName>
</protein>
<dbReference type="InterPro" id="IPR022203">
    <property type="entry name" value="DUF3727"/>
</dbReference>
<evidence type="ECO:0000313" key="2">
    <source>
        <dbReference type="Proteomes" id="UP001328733"/>
    </source>
</evidence>
<dbReference type="RefSeq" id="WP_332864502.1">
    <property type="nucleotide sequence ID" value="NZ_JBAFSM010000012.1"/>
</dbReference>
<name>A0AAW9QSS2_9CHRO</name>
<accession>A0AAW9QSS2</accession>